<evidence type="ECO:0008006" key="5">
    <source>
        <dbReference type="Google" id="ProtNLM"/>
    </source>
</evidence>
<feature type="transmembrane region" description="Helical" evidence="2">
    <location>
        <begin position="12"/>
        <end position="30"/>
    </location>
</feature>
<keyword evidence="2" id="KW-1133">Transmembrane helix</keyword>
<dbReference type="Proteomes" id="UP001595892">
    <property type="component" value="Unassembled WGS sequence"/>
</dbReference>
<comment type="caution">
    <text evidence="3">The sequence shown here is derived from an EMBL/GenBank/DDBJ whole genome shotgun (WGS) entry which is preliminary data.</text>
</comment>
<organism evidence="3 4">
    <name type="scientific">Coralloluteibacterium thermophilum</name>
    <dbReference type="NCBI Taxonomy" id="2707049"/>
    <lineage>
        <taxon>Bacteria</taxon>
        <taxon>Pseudomonadati</taxon>
        <taxon>Pseudomonadota</taxon>
        <taxon>Gammaproteobacteria</taxon>
        <taxon>Lysobacterales</taxon>
        <taxon>Lysobacteraceae</taxon>
        <taxon>Coralloluteibacterium</taxon>
    </lineage>
</organism>
<reference evidence="4" key="1">
    <citation type="journal article" date="2019" name="Int. J. Syst. Evol. Microbiol.">
        <title>The Global Catalogue of Microorganisms (GCM) 10K type strain sequencing project: providing services to taxonomists for standard genome sequencing and annotation.</title>
        <authorList>
            <consortium name="The Broad Institute Genomics Platform"/>
            <consortium name="The Broad Institute Genome Sequencing Center for Infectious Disease"/>
            <person name="Wu L."/>
            <person name="Ma J."/>
        </authorList>
    </citation>
    <scope>NUCLEOTIDE SEQUENCE [LARGE SCALE GENOMIC DNA]</scope>
    <source>
        <strain evidence="4">CGMCC 1.13574</strain>
    </source>
</reference>
<dbReference type="RefSeq" id="WP_377002914.1">
    <property type="nucleotide sequence ID" value="NZ_JBHSGG010000002.1"/>
</dbReference>
<evidence type="ECO:0000256" key="2">
    <source>
        <dbReference type="SAM" id="Phobius"/>
    </source>
</evidence>
<proteinExistence type="predicted"/>
<gene>
    <name evidence="3" type="ORF">ACFO3Q_01980</name>
</gene>
<accession>A0ABV9NEZ9</accession>
<name>A0ABV9NEZ9_9GAMM</name>
<keyword evidence="2" id="KW-0472">Membrane</keyword>
<keyword evidence="4" id="KW-1185">Reference proteome</keyword>
<evidence type="ECO:0000313" key="4">
    <source>
        <dbReference type="Proteomes" id="UP001595892"/>
    </source>
</evidence>
<evidence type="ECO:0000313" key="3">
    <source>
        <dbReference type="EMBL" id="MFC4726947.1"/>
    </source>
</evidence>
<evidence type="ECO:0000256" key="1">
    <source>
        <dbReference type="SAM" id="MobiDB-lite"/>
    </source>
</evidence>
<sequence>MSTGASGGRALLAGAAVVVAAVVGAALWVLDTPGAQREMRLDARRVDDLRRIERAVRQYAEETGALPGELSALATQPGRRLDLADPVTGRPYEYERIDARRFRLCAEFLTDTAERGGGGQDWPHARGRHCAQRSLDRN</sequence>
<feature type="region of interest" description="Disordered" evidence="1">
    <location>
        <begin position="115"/>
        <end position="138"/>
    </location>
</feature>
<keyword evidence="2" id="KW-0812">Transmembrane</keyword>
<protein>
    <recommendedName>
        <fullName evidence="5">Type II secretion system protein</fullName>
    </recommendedName>
</protein>
<dbReference type="EMBL" id="JBHSGG010000002">
    <property type="protein sequence ID" value="MFC4726947.1"/>
    <property type="molecule type" value="Genomic_DNA"/>
</dbReference>